<dbReference type="InterPro" id="IPR043502">
    <property type="entry name" value="DNA/RNA_pol_sf"/>
</dbReference>
<evidence type="ECO:0000256" key="5">
    <source>
        <dbReference type="ARBA" id="ARBA00022517"/>
    </source>
</evidence>
<dbReference type="GO" id="GO:0005654">
    <property type="term" value="C:nucleoplasm"/>
    <property type="evidence" value="ECO:0007669"/>
    <property type="project" value="UniProtKB-SubCell"/>
</dbReference>
<dbReference type="GO" id="GO:0005730">
    <property type="term" value="C:nucleolus"/>
    <property type="evidence" value="ECO:0007669"/>
    <property type="project" value="UniProtKB-SubCell"/>
</dbReference>
<keyword evidence="6" id="KW-0539">Nucleus</keyword>
<dbReference type="OrthoDB" id="5072at2759"/>
<dbReference type="PANTHER" id="PTHR14211">
    <property type="entry name" value="GLIOMA SUPPRESSOR CANDIDATE REGION GENE 2"/>
    <property type="match status" value="1"/>
</dbReference>
<gene>
    <name evidence="9" type="ORF">PHAECO_LOCUS10644</name>
</gene>
<feature type="region of interest" description="Disordered" evidence="7">
    <location>
        <begin position="266"/>
        <end position="312"/>
    </location>
</feature>
<feature type="region of interest" description="Disordered" evidence="7">
    <location>
        <begin position="194"/>
        <end position="214"/>
    </location>
</feature>
<evidence type="ECO:0000256" key="1">
    <source>
        <dbReference type="ARBA" id="ARBA00004604"/>
    </source>
</evidence>
<evidence type="ECO:0000256" key="7">
    <source>
        <dbReference type="SAM" id="MobiDB-lite"/>
    </source>
</evidence>
<dbReference type="SUPFAM" id="SSF56672">
    <property type="entry name" value="DNA/RNA polymerases"/>
    <property type="match status" value="1"/>
</dbReference>
<keyword evidence="10" id="KW-1185">Reference proteome</keyword>
<feature type="compositionally biased region" description="Basic residues" evidence="7">
    <location>
        <begin position="416"/>
        <end position="432"/>
    </location>
</feature>
<dbReference type="GO" id="GO:0006364">
    <property type="term" value="P:rRNA processing"/>
    <property type="evidence" value="ECO:0007669"/>
    <property type="project" value="TreeGrafter"/>
</dbReference>
<protein>
    <recommendedName>
        <fullName evidence="4">Ribosome biogenesis protein NOP53</fullName>
    </recommendedName>
</protein>
<dbReference type="GO" id="GO:0008097">
    <property type="term" value="F:5S rRNA binding"/>
    <property type="evidence" value="ECO:0007669"/>
    <property type="project" value="TreeGrafter"/>
</dbReference>
<feature type="compositionally biased region" description="Basic residues" evidence="7">
    <location>
        <begin position="296"/>
        <end position="307"/>
    </location>
</feature>
<evidence type="ECO:0000313" key="9">
    <source>
        <dbReference type="EMBL" id="CAG9823993.1"/>
    </source>
</evidence>
<name>A0A9N9SI81_PHACE</name>
<feature type="domain" description="Reverse transcriptase" evidence="8">
    <location>
        <begin position="428"/>
        <end position="688"/>
    </location>
</feature>
<dbReference type="InterPro" id="IPR000477">
    <property type="entry name" value="RT_dom"/>
</dbReference>
<dbReference type="EMBL" id="OU896713">
    <property type="protein sequence ID" value="CAG9823993.1"/>
    <property type="molecule type" value="Genomic_DNA"/>
</dbReference>
<proteinExistence type="inferred from homology"/>
<dbReference type="PROSITE" id="PS50878">
    <property type="entry name" value="RT_POL"/>
    <property type="match status" value="1"/>
</dbReference>
<dbReference type="InterPro" id="IPR011687">
    <property type="entry name" value="Nop53/GLTSCR2"/>
</dbReference>
<dbReference type="Pfam" id="PF07767">
    <property type="entry name" value="Nop53"/>
    <property type="match status" value="1"/>
</dbReference>
<evidence type="ECO:0000259" key="8">
    <source>
        <dbReference type="PROSITE" id="PS50878"/>
    </source>
</evidence>
<sequence>MAISGTKKKKVSKKLKSSWRKHVNIKDVEEFLEDQRLDERLGPPLATISNDELFKVDVKPDEQLLSSKERRKLKALKPLKCLSSLVSYTKVPDPIAKRNHVRTKEERMNRLVMLKKEANQKKGIFTAKEIQAKANREFAEARRQNKPKRGEFSEDLWAGVKKFPIESDEWATTNTKKHNLRGVGVPIKNVRPSLKEKKSGVPAIEAPHPGMSYNPSYKDHQDLLRAVAEKESKLIKEEAHLQRCTRGMFSKVTEETRDHAWLVEMSEGLPSKEGTNVEENEASGDEYKSVNPPTKNQKKTLKQRRKQKEQLDLAKARRTLKVEKKKITDIHQLKVLARQVSKIERQQSIIRDMRAKVKELKKNEPKVLGSMKYEEPDLEFNMMQDIAGNLKDLKTEGSLLADRFKSMQKRNILAPTKRHARKKAKVKKYTKPGHKDEDWKKTVARIIGETAFNKKGDKNIIDNYRPISIIPILGKIFEIIKDRLTSFFTRQNTLHESQFGFRQNCSTVQAIQKLVSDIINGFEEGKHTIVNMCDLSKAFDCVSYPILLAKLQFYGLRGTALKLIESYLYGRKQSVYMDKHCSEISNIQFGVPQGSILGPLLFIIYVNDIFHYMSPTKCICYADDCTIYVSDERIDDCDNTSKVFQSKAETWFISNCLKLNNNKTQNIVFSTDYAIAKGSEVRLLGIVMDDKLKWSAHIEHLSKKLSSNIYLLRKLSRFANITVLKTAYFGLFHSHINYGITIWGNAPDSMRIFRLKKRALRIIAKANYRDSCRPIFVNYEILPLPCIYILNCLLDIHKNKYNYQRNEDFHNYTTRNCKLIRPIRHRLNTSERNSIDIKLYNILPANIKDTPIHLFKKKIGKFLLSHCFYSVGVYLGAGVGSFESI</sequence>
<evidence type="ECO:0000256" key="4">
    <source>
        <dbReference type="ARBA" id="ARBA00018339"/>
    </source>
</evidence>
<evidence type="ECO:0000256" key="2">
    <source>
        <dbReference type="ARBA" id="ARBA00004642"/>
    </source>
</evidence>
<dbReference type="GO" id="GO:0000027">
    <property type="term" value="P:ribosomal large subunit assembly"/>
    <property type="evidence" value="ECO:0007669"/>
    <property type="project" value="TreeGrafter"/>
</dbReference>
<dbReference type="CDD" id="cd01650">
    <property type="entry name" value="RT_nLTR_like"/>
    <property type="match status" value="1"/>
</dbReference>
<dbReference type="Pfam" id="PF00078">
    <property type="entry name" value="RVT_1"/>
    <property type="match status" value="1"/>
</dbReference>
<evidence type="ECO:0000256" key="6">
    <source>
        <dbReference type="ARBA" id="ARBA00023242"/>
    </source>
</evidence>
<dbReference type="PANTHER" id="PTHR14211:SF7">
    <property type="entry name" value="RIBOSOME BIOGENESIS PROTEIN NOP53"/>
    <property type="match status" value="1"/>
</dbReference>
<reference evidence="9" key="1">
    <citation type="submission" date="2022-01" db="EMBL/GenBank/DDBJ databases">
        <authorList>
            <person name="King R."/>
        </authorList>
    </citation>
    <scope>NUCLEOTIDE SEQUENCE</scope>
</reference>
<feature type="region of interest" description="Disordered" evidence="7">
    <location>
        <begin position="416"/>
        <end position="435"/>
    </location>
</feature>
<keyword evidence="5" id="KW-0690">Ribosome biogenesis</keyword>
<accession>A0A9N9SI81</accession>
<dbReference type="Proteomes" id="UP001153737">
    <property type="component" value="Chromosome 7"/>
</dbReference>
<evidence type="ECO:0000313" key="10">
    <source>
        <dbReference type="Proteomes" id="UP001153737"/>
    </source>
</evidence>
<reference evidence="9" key="2">
    <citation type="submission" date="2022-10" db="EMBL/GenBank/DDBJ databases">
        <authorList>
            <consortium name="ENA_rothamsted_submissions"/>
            <consortium name="culmorum"/>
            <person name="King R."/>
        </authorList>
    </citation>
    <scope>NUCLEOTIDE SEQUENCE</scope>
</reference>
<evidence type="ECO:0000256" key="3">
    <source>
        <dbReference type="ARBA" id="ARBA00008838"/>
    </source>
</evidence>
<organism evidence="9 10">
    <name type="scientific">Phaedon cochleariae</name>
    <name type="common">Mustard beetle</name>
    <dbReference type="NCBI Taxonomy" id="80249"/>
    <lineage>
        <taxon>Eukaryota</taxon>
        <taxon>Metazoa</taxon>
        <taxon>Ecdysozoa</taxon>
        <taxon>Arthropoda</taxon>
        <taxon>Hexapoda</taxon>
        <taxon>Insecta</taxon>
        <taxon>Pterygota</taxon>
        <taxon>Neoptera</taxon>
        <taxon>Endopterygota</taxon>
        <taxon>Coleoptera</taxon>
        <taxon>Polyphaga</taxon>
        <taxon>Cucujiformia</taxon>
        <taxon>Chrysomeloidea</taxon>
        <taxon>Chrysomelidae</taxon>
        <taxon>Chrysomelinae</taxon>
        <taxon>Chrysomelini</taxon>
        <taxon>Phaedon</taxon>
    </lineage>
</organism>
<dbReference type="AlphaFoldDB" id="A0A9N9SI81"/>
<dbReference type="GO" id="GO:0071897">
    <property type="term" value="P:DNA biosynthetic process"/>
    <property type="evidence" value="ECO:0007669"/>
    <property type="project" value="UniProtKB-ARBA"/>
</dbReference>
<comment type="similarity">
    <text evidence="3">Belongs to the NOP53 family.</text>
</comment>
<comment type="subcellular location">
    <subcellularLocation>
        <location evidence="1">Nucleus</location>
        <location evidence="1">Nucleolus</location>
    </subcellularLocation>
    <subcellularLocation>
        <location evidence="2">Nucleus</location>
        <location evidence="2">Nucleoplasm</location>
    </subcellularLocation>
</comment>